<dbReference type="InterPro" id="IPR016454">
    <property type="entry name" value="Cysteine_dSase"/>
</dbReference>
<dbReference type="InterPro" id="IPR010970">
    <property type="entry name" value="Cys_dSase_SufS"/>
</dbReference>
<accession>A0A9D1A6N6</accession>
<dbReference type="CDD" id="cd06453">
    <property type="entry name" value="SufS_like"/>
    <property type="match status" value="1"/>
</dbReference>
<dbReference type="EMBL" id="DVGD01000026">
    <property type="protein sequence ID" value="HIR08946.1"/>
    <property type="molecule type" value="Genomic_DNA"/>
</dbReference>
<keyword evidence="4" id="KW-0808">Transferase</keyword>
<dbReference type="PANTHER" id="PTHR43586:SF4">
    <property type="entry name" value="ISOPENICILLIN N EPIMERASE"/>
    <property type="match status" value="1"/>
</dbReference>
<dbReference type="GO" id="GO:0006534">
    <property type="term" value="P:cysteine metabolic process"/>
    <property type="evidence" value="ECO:0007669"/>
    <property type="project" value="InterPro"/>
</dbReference>
<dbReference type="InterPro" id="IPR015422">
    <property type="entry name" value="PyrdxlP-dep_Trfase_small"/>
</dbReference>
<feature type="domain" description="Aminotransferase class V" evidence="8">
    <location>
        <begin position="4"/>
        <end position="374"/>
    </location>
</feature>
<name>A0A9D1A6N6_9FIRM</name>
<evidence type="ECO:0000313" key="9">
    <source>
        <dbReference type="EMBL" id="HIR08946.1"/>
    </source>
</evidence>
<evidence type="ECO:0000259" key="8">
    <source>
        <dbReference type="Pfam" id="PF00266"/>
    </source>
</evidence>
<dbReference type="NCBIfam" id="TIGR01977">
    <property type="entry name" value="am_tr_V_EF2568"/>
    <property type="match status" value="1"/>
</dbReference>
<protein>
    <recommendedName>
        <fullName evidence="3">cysteine desulfurase</fullName>
        <ecNumber evidence="3">2.8.1.7</ecNumber>
    </recommendedName>
</protein>
<proteinExistence type="inferred from homology"/>
<gene>
    <name evidence="9" type="ORF">IAA70_00930</name>
</gene>
<dbReference type="PIRSF" id="PIRSF005572">
    <property type="entry name" value="NifS"/>
    <property type="match status" value="1"/>
</dbReference>
<comment type="catalytic activity">
    <reaction evidence="6">
        <text>(sulfur carrier)-H + L-cysteine = (sulfur carrier)-SH + L-alanine</text>
        <dbReference type="Rhea" id="RHEA:43892"/>
        <dbReference type="Rhea" id="RHEA-COMP:14737"/>
        <dbReference type="Rhea" id="RHEA-COMP:14739"/>
        <dbReference type="ChEBI" id="CHEBI:29917"/>
        <dbReference type="ChEBI" id="CHEBI:35235"/>
        <dbReference type="ChEBI" id="CHEBI:57972"/>
        <dbReference type="ChEBI" id="CHEBI:64428"/>
        <dbReference type="EC" id="2.8.1.7"/>
    </reaction>
</comment>
<sequence length="387" mass="41735">MKKIYLDNGSTTFPKPQAVPEAVYRYMTSMGSNIGRGGYQPAYDVEEAVFETRQLLCGLFHGADAKQVVFTKNVTESLNVILKGYLKPGDHVLVSSMEHNAVMRPLHQLAEAGVAFSRIPCRPDGTLILEAAEGLLRENTRAVVMTHASNVCGTILPIEAVGAFCREHGLKFFVDSAQTAGVCPIDMEKMGIDALAFTGHKGLLGPQGIGGFLLKRGMEREMTPLLSGGTGSLSHTEAVPDFLPDRFEPGTMNLPGILGLRAGLMWLQETGTEEIRGHELALTAQFLGGLAPMEADGKVKLAGLRGTAGRTGVVSLQTPERELSEVAYQLDSRYGIMTRVGLHCAPAAHKTLGTFPTGTIRFSFGWWNTPEDVEEALRALGELCYGL</sequence>
<dbReference type="Gene3D" id="3.40.640.10">
    <property type="entry name" value="Type I PLP-dependent aspartate aminotransferase-like (Major domain)"/>
    <property type="match status" value="1"/>
</dbReference>
<dbReference type="InterPro" id="IPR000192">
    <property type="entry name" value="Aminotrans_V_dom"/>
</dbReference>
<comment type="cofactor">
    <cofactor evidence="1 7">
        <name>pyridoxal 5'-phosphate</name>
        <dbReference type="ChEBI" id="CHEBI:597326"/>
    </cofactor>
</comment>
<dbReference type="Gene3D" id="3.90.1150.10">
    <property type="entry name" value="Aspartate Aminotransferase, domain 1"/>
    <property type="match status" value="1"/>
</dbReference>
<reference evidence="9" key="2">
    <citation type="journal article" date="2021" name="PeerJ">
        <title>Extensive microbial diversity within the chicken gut microbiome revealed by metagenomics and culture.</title>
        <authorList>
            <person name="Gilroy R."/>
            <person name="Ravi A."/>
            <person name="Getino M."/>
            <person name="Pursley I."/>
            <person name="Horton D.L."/>
            <person name="Alikhan N.F."/>
            <person name="Baker D."/>
            <person name="Gharbi K."/>
            <person name="Hall N."/>
            <person name="Watson M."/>
            <person name="Adriaenssens E.M."/>
            <person name="Foster-Nyarko E."/>
            <person name="Jarju S."/>
            <person name="Secka A."/>
            <person name="Antonio M."/>
            <person name="Oren A."/>
            <person name="Chaudhuri R.R."/>
            <person name="La Ragione R."/>
            <person name="Hildebrand F."/>
            <person name="Pallen M.J."/>
        </authorList>
    </citation>
    <scope>NUCLEOTIDE SEQUENCE</scope>
    <source>
        <strain evidence="9">ChiHjej9B8-7071</strain>
    </source>
</reference>
<comment type="caution">
    <text evidence="9">The sequence shown here is derived from an EMBL/GenBank/DDBJ whole genome shotgun (WGS) entry which is preliminary data.</text>
</comment>
<evidence type="ECO:0000256" key="1">
    <source>
        <dbReference type="ARBA" id="ARBA00001933"/>
    </source>
</evidence>
<keyword evidence="9" id="KW-0032">Aminotransferase</keyword>
<organism evidence="9 10">
    <name type="scientific">Candidatus Avoscillospira stercoripullorum</name>
    <dbReference type="NCBI Taxonomy" id="2840709"/>
    <lineage>
        <taxon>Bacteria</taxon>
        <taxon>Bacillati</taxon>
        <taxon>Bacillota</taxon>
        <taxon>Clostridia</taxon>
        <taxon>Eubacteriales</taxon>
        <taxon>Oscillospiraceae</taxon>
        <taxon>Oscillospiraceae incertae sedis</taxon>
        <taxon>Candidatus Avoscillospira</taxon>
    </lineage>
</organism>
<dbReference type="PROSITE" id="PS00595">
    <property type="entry name" value="AA_TRANSFER_CLASS_5"/>
    <property type="match status" value="1"/>
</dbReference>
<dbReference type="GO" id="GO:0030170">
    <property type="term" value="F:pyridoxal phosphate binding"/>
    <property type="evidence" value="ECO:0007669"/>
    <property type="project" value="InterPro"/>
</dbReference>
<evidence type="ECO:0000256" key="4">
    <source>
        <dbReference type="ARBA" id="ARBA00022679"/>
    </source>
</evidence>
<evidence type="ECO:0000256" key="6">
    <source>
        <dbReference type="ARBA" id="ARBA00050776"/>
    </source>
</evidence>
<dbReference type="InterPro" id="IPR015424">
    <property type="entry name" value="PyrdxlP-dep_Trfase"/>
</dbReference>
<dbReference type="EC" id="2.8.1.7" evidence="3"/>
<dbReference type="GO" id="GO:0008483">
    <property type="term" value="F:transaminase activity"/>
    <property type="evidence" value="ECO:0007669"/>
    <property type="project" value="UniProtKB-KW"/>
</dbReference>
<comment type="similarity">
    <text evidence="2">Belongs to the class-V pyridoxal-phosphate-dependent aminotransferase family. Csd subfamily.</text>
</comment>
<evidence type="ECO:0000256" key="7">
    <source>
        <dbReference type="RuleBase" id="RU004504"/>
    </source>
</evidence>
<keyword evidence="5" id="KW-0663">Pyridoxal phosphate</keyword>
<dbReference type="AlphaFoldDB" id="A0A9D1A6N6"/>
<dbReference type="Proteomes" id="UP000824258">
    <property type="component" value="Unassembled WGS sequence"/>
</dbReference>
<dbReference type="InterPro" id="IPR020578">
    <property type="entry name" value="Aminotrans_V_PyrdxlP_BS"/>
</dbReference>
<reference evidence="9" key="1">
    <citation type="submission" date="2020-10" db="EMBL/GenBank/DDBJ databases">
        <authorList>
            <person name="Gilroy R."/>
        </authorList>
    </citation>
    <scope>NUCLEOTIDE SEQUENCE</scope>
    <source>
        <strain evidence="9">ChiHjej9B8-7071</strain>
    </source>
</reference>
<dbReference type="PANTHER" id="PTHR43586">
    <property type="entry name" value="CYSTEINE DESULFURASE"/>
    <property type="match status" value="1"/>
</dbReference>
<dbReference type="InterPro" id="IPR010969">
    <property type="entry name" value="Cys_dSase-rel_unknwn_funct"/>
</dbReference>
<evidence type="ECO:0000256" key="2">
    <source>
        <dbReference type="ARBA" id="ARBA00010447"/>
    </source>
</evidence>
<dbReference type="SUPFAM" id="SSF53383">
    <property type="entry name" value="PLP-dependent transferases"/>
    <property type="match status" value="1"/>
</dbReference>
<dbReference type="Pfam" id="PF00266">
    <property type="entry name" value="Aminotran_5"/>
    <property type="match status" value="1"/>
</dbReference>
<evidence type="ECO:0000313" key="10">
    <source>
        <dbReference type="Proteomes" id="UP000824258"/>
    </source>
</evidence>
<evidence type="ECO:0000256" key="3">
    <source>
        <dbReference type="ARBA" id="ARBA00012239"/>
    </source>
</evidence>
<evidence type="ECO:0000256" key="5">
    <source>
        <dbReference type="ARBA" id="ARBA00022898"/>
    </source>
</evidence>
<dbReference type="InterPro" id="IPR015421">
    <property type="entry name" value="PyrdxlP-dep_Trfase_major"/>
</dbReference>
<dbReference type="GO" id="GO:0031071">
    <property type="term" value="F:cysteine desulfurase activity"/>
    <property type="evidence" value="ECO:0007669"/>
    <property type="project" value="UniProtKB-EC"/>
</dbReference>